<feature type="compositionally biased region" description="Low complexity" evidence="1">
    <location>
        <begin position="304"/>
        <end position="331"/>
    </location>
</feature>
<keyword evidence="3" id="KW-1185">Reference proteome</keyword>
<dbReference type="Proteomes" id="UP000593566">
    <property type="component" value="Unassembled WGS sequence"/>
</dbReference>
<organism evidence="2 3">
    <name type="scientific">Letharia lupina</name>
    <dbReference type="NCBI Taxonomy" id="560253"/>
    <lineage>
        <taxon>Eukaryota</taxon>
        <taxon>Fungi</taxon>
        <taxon>Dikarya</taxon>
        <taxon>Ascomycota</taxon>
        <taxon>Pezizomycotina</taxon>
        <taxon>Lecanoromycetes</taxon>
        <taxon>OSLEUM clade</taxon>
        <taxon>Lecanoromycetidae</taxon>
        <taxon>Lecanorales</taxon>
        <taxon>Lecanorineae</taxon>
        <taxon>Parmeliaceae</taxon>
        <taxon>Letharia</taxon>
    </lineage>
</organism>
<accession>A0A8H6F7L2</accession>
<proteinExistence type="predicted"/>
<name>A0A8H6F7L2_9LECA</name>
<dbReference type="AlphaFoldDB" id="A0A8H6F7L2"/>
<dbReference type="RefSeq" id="XP_037147059.1">
    <property type="nucleotide sequence ID" value="XM_037297623.1"/>
</dbReference>
<feature type="compositionally biased region" description="Pro residues" evidence="1">
    <location>
        <begin position="339"/>
        <end position="359"/>
    </location>
</feature>
<gene>
    <name evidence="2" type="ORF">HO133_006726</name>
</gene>
<feature type="compositionally biased region" description="Acidic residues" evidence="1">
    <location>
        <begin position="509"/>
        <end position="530"/>
    </location>
</feature>
<reference evidence="2 3" key="1">
    <citation type="journal article" date="2020" name="Genomics">
        <title>Complete, high-quality genomes from long-read metagenomic sequencing of two wolf lichen thalli reveals enigmatic genome architecture.</title>
        <authorList>
            <person name="McKenzie S.K."/>
            <person name="Walston R.F."/>
            <person name="Allen J.L."/>
        </authorList>
    </citation>
    <scope>NUCLEOTIDE SEQUENCE [LARGE SCALE GENOMIC DNA]</scope>
    <source>
        <strain evidence="2">WasteWater1</strain>
    </source>
</reference>
<comment type="caution">
    <text evidence="2">The sequence shown here is derived from an EMBL/GenBank/DDBJ whole genome shotgun (WGS) entry which is preliminary data.</text>
</comment>
<protein>
    <submittedName>
        <fullName evidence="2">Uncharacterized protein</fullName>
    </submittedName>
</protein>
<feature type="compositionally biased region" description="Basic and acidic residues" evidence="1">
    <location>
        <begin position="498"/>
        <end position="508"/>
    </location>
</feature>
<sequence>MSASARKAIGSNVSPQVMKRIMQSSSRNNDTASIDCVNATSDGKGGDRRDEEIVDLVEEEGEEDGDSEDEDEDQVTETGSAQSERGKQPVFHHEIYNRLVHLMSSQGAYTYEPPDHGIGSMDITSFHPGQRDWSSTRAHRAPILTLWSESPKSAPTYPIGYLLFNGRLMVDYAGNPIRAFRNLPLAISSAVKGFRLETWIRQDIHRLRIDDILARLRTRNTPSGRQPLQRRGDLTDRTNVFRSKSGLVTFRPRNEAAKLAARAYMDSLRTAAQRASNRATDRDLTPDQLATLKALSKRVSINAAAGSSASVNASSPNTVSDPASTVSPTSRPSRHRHPSPAPQPTPAPPTTPAPTQPLPDPRDDVPQTCKEAYILRDALEETVEHFKKLTGQNPKPTATTKSYSSQWNALQAQFAPIWKSQRPAEETPFLFKLRAWTGGIGRWAYDWRTQVGGEERDREGEIFGRYMDATHGSTAYLGPDGSWRSVRDTWCNSRFKPTEGRLGRRDSTSEEEGSEGDSEKDCDDDFEDTEYHDSNPSVSFERHDNLAGSLAPKSYMEYSPSRFI</sequence>
<feature type="compositionally biased region" description="Acidic residues" evidence="1">
    <location>
        <begin position="52"/>
        <end position="75"/>
    </location>
</feature>
<evidence type="ECO:0000313" key="2">
    <source>
        <dbReference type="EMBL" id="KAF6217624.1"/>
    </source>
</evidence>
<feature type="region of interest" description="Disordered" evidence="1">
    <location>
        <begin position="304"/>
        <end position="366"/>
    </location>
</feature>
<feature type="compositionally biased region" description="Polar residues" evidence="1">
    <location>
        <begin position="22"/>
        <end position="32"/>
    </location>
</feature>
<evidence type="ECO:0000313" key="3">
    <source>
        <dbReference type="Proteomes" id="UP000593566"/>
    </source>
</evidence>
<feature type="region of interest" description="Disordered" evidence="1">
    <location>
        <begin position="498"/>
        <end position="551"/>
    </location>
</feature>
<dbReference type="EMBL" id="JACCJB010000026">
    <property type="protein sequence ID" value="KAF6217624.1"/>
    <property type="molecule type" value="Genomic_DNA"/>
</dbReference>
<evidence type="ECO:0000256" key="1">
    <source>
        <dbReference type="SAM" id="MobiDB-lite"/>
    </source>
</evidence>
<dbReference type="GeneID" id="59335127"/>
<feature type="region of interest" description="Disordered" evidence="1">
    <location>
        <begin position="1"/>
        <end position="90"/>
    </location>
</feature>